<evidence type="ECO:0000256" key="4">
    <source>
        <dbReference type="ARBA" id="ARBA00023163"/>
    </source>
</evidence>
<dbReference type="InterPro" id="IPR009025">
    <property type="entry name" value="RBP11-like_dimer"/>
</dbReference>
<dbReference type="GO" id="GO:0000428">
    <property type="term" value="C:DNA-directed RNA polymerase complex"/>
    <property type="evidence" value="ECO:0007669"/>
    <property type="project" value="UniProtKB-KW"/>
</dbReference>
<dbReference type="GO" id="GO:0044423">
    <property type="term" value="C:virion component"/>
    <property type="evidence" value="ECO:0007669"/>
    <property type="project" value="UniProtKB-KW"/>
</dbReference>
<evidence type="ECO:0000256" key="3">
    <source>
        <dbReference type="ARBA" id="ARBA00022844"/>
    </source>
</evidence>
<dbReference type="SUPFAM" id="SSF56553">
    <property type="entry name" value="Insert subdomain of RNA polymerase alpha subunit"/>
    <property type="match status" value="1"/>
</dbReference>
<evidence type="ECO:0000313" key="6">
    <source>
        <dbReference type="EMBL" id="QOI90445.1"/>
    </source>
</evidence>
<dbReference type="InterPro" id="IPR011263">
    <property type="entry name" value="DNA-dir_RNA_pol_RpoA/D/Rpb3"/>
</dbReference>
<dbReference type="GO" id="GO:0003899">
    <property type="term" value="F:DNA-directed RNA polymerase activity"/>
    <property type="evidence" value="ECO:0007669"/>
    <property type="project" value="InterPro"/>
</dbReference>
<organismHost>
    <name type="scientific">Pyramimonas plurioculata</name>
    <dbReference type="NCBI Taxonomy" id="36893"/>
</organismHost>
<reference evidence="6" key="1">
    <citation type="submission" date="2020-06" db="EMBL/GenBank/DDBJ databases">
        <title>Lateral gene transfer of anion-conducting channel rhodopsins between green algae and giant viruses.</title>
        <authorList>
            <person name="Rozenberg A."/>
            <person name="Oppermann J."/>
            <person name="Wietek J."/>
            <person name="Fernandez Lahore R.G."/>
            <person name="Sandaa R.-A."/>
            <person name="Bratbak G."/>
            <person name="Hegemann P."/>
            <person name="Beja O."/>
        </authorList>
    </citation>
    <scope>NUCLEOTIDE SEQUENCE</scope>
    <source>
        <strain evidence="6">01B</strain>
    </source>
</reference>
<dbReference type="Gene3D" id="2.170.120.12">
    <property type="entry name" value="DNA-directed RNA polymerase, insert domain"/>
    <property type="match status" value="1"/>
</dbReference>
<dbReference type="PANTHER" id="PTHR11800:SF13">
    <property type="entry name" value="DNA-DIRECTED RNA POLYMERASES I AND III SUBUNIT RPAC1"/>
    <property type="match status" value="1"/>
</dbReference>
<dbReference type="GO" id="GO:0046983">
    <property type="term" value="F:protein dimerization activity"/>
    <property type="evidence" value="ECO:0007669"/>
    <property type="project" value="InterPro"/>
</dbReference>
<evidence type="ECO:0000256" key="1">
    <source>
        <dbReference type="ARBA" id="ARBA00004328"/>
    </source>
</evidence>
<gene>
    <name evidence="6" type="ORF">HWQ62_00309</name>
</gene>
<organism evidence="6">
    <name type="scientific">Pyramimonas orientalis virus</name>
    <name type="common">PoV01</name>
    <dbReference type="NCBI Taxonomy" id="455367"/>
    <lineage>
        <taxon>Viruses</taxon>
        <taxon>Varidnaviria</taxon>
        <taxon>Bamfordvirae</taxon>
        <taxon>Nucleocytoviricota</taxon>
        <taxon>Megaviricetes</taxon>
        <taxon>Imitervirales</taxon>
        <taxon>Allomimiviridae</taxon>
        <taxon>Heliosvirus</taxon>
        <taxon>Heliosvirus raunefjordenense</taxon>
    </lineage>
</organism>
<dbReference type="InterPro" id="IPR036643">
    <property type="entry name" value="RNApol_insert_sf"/>
</dbReference>
<name>A0A7M3UNZ6_POV01</name>
<evidence type="ECO:0000259" key="5">
    <source>
        <dbReference type="SMART" id="SM00662"/>
    </source>
</evidence>
<comment type="subcellular location">
    <subcellularLocation>
        <location evidence="1">Virion</location>
    </subcellularLocation>
</comment>
<dbReference type="InterPro" id="IPR036603">
    <property type="entry name" value="RBP11-like"/>
</dbReference>
<keyword evidence="3" id="KW-0946">Virion</keyword>
<evidence type="ECO:0000256" key="2">
    <source>
        <dbReference type="ARBA" id="ARBA00022478"/>
    </source>
</evidence>
<dbReference type="InterPro" id="IPR050518">
    <property type="entry name" value="Rpo3/RPB3_RNA_Pol_subunit"/>
</dbReference>
<keyword evidence="2" id="KW-0240">DNA-directed RNA polymerase</keyword>
<dbReference type="GO" id="GO:0006351">
    <property type="term" value="P:DNA-templated transcription"/>
    <property type="evidence" value="ECO:0007669"/>
    <property type="project" value="InterPro"/>
</dbReference>
<protein>
    <recommendedName>
        <fullName evidence="5">DNA-directed RNA polymerase RpoA/D/Rpb3-type domain-containing protein</fullName>
    </recommendedName>
</protein>
<proteinExistence type="predicted"/>
<dbReference type="Pfam" id="PF01193">
    <property type="entry name" value="RNA_pol_L"/>
    <property type="match status" value="1"/>
</dbReference>
<dbReference type="EMBL" id="MT663537">
    <property type="protein sequence ID" value="QOI90445.1"/>
    <property type="molecule type" value="Genomic_DNA"/>
</dbReference>
<dbReference type="Gene3D" id="3.30.1360.10">
    <property type="entry name" value="RNA polymerase, RBP11-like subunit"/>
    <property type="match status" value="2"/>
</dbReference>
<dbReference type="SMART" id="SM00662">
    <property type="entry name" value="RPOLD"/>
    <property type="match status" value="1"/>
</dbReference>
<dbReference type="Pfam" id="PF13656">
    <property type="entry name" value="RNA_pol_L_2"/>
    <property type="match status" value="1"/>
</dbReference>
<feature type="domain" description="DNA-directed RNA polymerase RpoA/D/Rpb3-type" evidence="5">
    <location>
        <begin position="15"/>
        <end position="269"/>
    </location>
</feature>
<keyword evidence="4" id="KW-0804">Transcription</keyword>
<accession>A0A7M3UNZ6</accession>
<dbReference type="PANTHER" id="PTHR11800">
    <property type="entry name" value="DNA-DIRECTED RNA POLYMERASE"/>
    <property type="match status" value="1"/>
</dbReference>
<dbReference type="SUPFAM" id="SSF55257">
    <property type="entry name" value="RBP11-like subunits of RNA polymerase"/>
    <property type="match status" value="2"/>
</dbReference>
<sequence length="372" mass="43164">MENPFTELVAVSPYEISFSVKDVDLSIVNSLRRVVLSEIENVGFFFDPTDFSEDKDIIIHQNDTPLHNEFLQHRIALVPINVSPKELENWDMGTYKFILEKNNNTGSLLNVYSSDFQVVNTKTDKVEAELSKRWFPADPITKQHILLAKLNTKANSGLRIEAYASVGSPTKSTSYGMVSNISIAFTVNEQHAKKELDKFLENNKEKSSVANLTHQFESIEKERHYYRNKYREPNRFNIHLVSECSIPCKYIYQKAISLLKEKVLKFQNSNYEIVNHNMLFSIIINNENHTLGNLYQSLVFNHYIRENNDNEYNVNYIGYNVPHPLEKVLLIKIKGDKLLILDDVRDFINKSCDYIYGILNNIDNHWNTLSNI</sequence>